<reference evidence="1 2" key="1">
    <citation type="journal article" date="2016" name="Front. Microbiol.">
        <title>Genomic Resource of Rice Seed Associated Bacteria.</title>
        <authorList>
            <person name="Midha S."/>
            <person name="Bansal K."/>
            <person name="Sharma S."/>
            <person name="Kumar N."/>
            <person name="Patil P.P."/>
            <person name="Chaudhry V."/>
            <person name="Patil P.B."/>
        </authorList>
    </citation>
    <scope>NUCLEOTIDE SEQUENCE [LARGE SCALE GENOMIC DNA]</scope>
    <source>
        <strain evidence="1 2">RSA3</strain>
    </source>
</reference>
<comment type="caution">
    <text evidence="1">The sequence shown here is derived from an EMBL/GenBank/DDBJ whole genome shotgun (WGS) entry which is preliminary data.</text>
</comment>
<dbReference type="Proteomes" id="UP000072189">
    <property type="component" value="Unassembled WGS sequence"/>
</dbReference>
<evidence type="ECO:0000313" key="2">
    <source>
        <dbReference type="Proteomes" id="UP000072189"/>
    </source>
</evidence>
<organism evidence="1 2">
    <name type="scientific">Microbacterium testaceum</name>
    <name type="common">Aureobacterium testaceum</name>
    <name type="synonym">Brevibacterium testaceum</name>
    <dbReference type="NCBI Taxonomy" id="2033"/>
    <lineage>
        <taxon>Bacteria</taxon>
        <taxon>Bacillati</taxon>
        <taxon>Actinomycetota</taxon>
        <taxon>Actinomycetes</taxon>
        <taxon>Micrococcales</taxon>
        <taxon>Microbacteriaceae</taxon>
        <taxon>Microbacterium</taxon>
    </lineage>
</organism>
<protein>
    <submittedName>
        <fullName evidence="1">Uncharacterized protein</fullName>
    </submittedName>
</protein>
<name>A0A147F1Z7_MICTE</name>
<gene>
    <name evidence="1" type="ORF">RSA3_18445</name>
</gene>
<dbReference type="AlphaFoldDB" id="A0A147F1Z7"/>
<proteinExistence type="predicted"/>
<feature type="non-terminal residue" evidence="1">
    <location>
        <position position="94"/>
    </location>
</feature>
<accession>A0A147F1Z7</accession>
<sequence length="94" mass="9862">MTRRLIVGTGIAAAAVGAVHLALGGYVARRLIAPRAAKPYVPVEIDGDTVSVPATSESRQPGTYGVWLDDGTHLTVGEIVRDDGARIVRSILAR</sequence>
<evidence type="ECO:0000313" key="1">
    <source>
        <dbReference type="EMBL" id="KTS02502.1"/>
    </source>
</evidence>
<dbReference type="EMBL" id="LDRV01000204">
    <property type="protein sequence ID" value="KTS02502.1"/>
    <property type="molecule type" value="Genomic_DNA"/>
</dbReference>